<dbReference type="Proteomes" id="UP000199476">
    <property type="component" value="Unassembled WGS sequence"/>
</dbReference>
<evidence type="ECO:0000256" key="2">
    <source>
        <dbReference type="ARBA" id="ARBA00022741"/>
    </source>
</evidence>
<dbReference type="InterPro" id="IPR036759">
    <property type="entry name" value="TPK_catalytic_sf"/>
</dbReference>
<dbReference type="CDD" id="cd07995">
    <property type="entry name" value="TPK"/>
    <property type="match status" value="1"/>
</dbReference>
<keyword evidence="1" id="KW-0808">Transferase</keyword>
<dbReference type="SUPFAM" id="SSF63999">
    <property type="entry name" value="Thiamin pyrophosphokinase, catalytic domain"/>
    <property type="match status" value="1"/>
</dbReference>
<keyword evidence="8" id="KW-1185">Reference proteome</keyword>
<keyword evidence="3 7" id="KW-0418">Kinase</keyword>
<dbReference type="Pfam" id="PF04263">
    <property type="entry name" value="TPK_catalytic"/>
    <property type="match status" value="1"/>
</dbReference>
<dbReference type="RefSeq" id="WP_089760162.1">
    <property type="nucleotide sequence ID" value="NZ_FNGO01000011.1"/>
</dbReference>
<dbReference type="GO" id="GO:0009229">
    <property type="term" value="P:thiamine diphosphate biosynthetic process"/>
    <property type="evidence" value="ECO:0007669"/>
    <property type="project" value="InterPro"/>
</dbReference>
<dbReference type="NCBIfam" id="TIGR01378">
    <property type="entry name" value="thi_PPkinase"/>
    <property type="match status" value="1"/>
</dbReference>
<evidence type="ECO:0000313" key="7">
    <source>
        <dbReference type="EMBL" id="SDL89067.1"/>
    </source>
</evidence>
<accession>A0A1G9NSR3</accession>
<dbReference type="STRING" id="321763.SAMN04488692_1117"/>
<evidence type="ECO:0000256" key="4">
    <source>
        <dbReference type="ARBA" id="ARBA00022840"/>
    </source>
</evidence>
<proteinExistence type="predicted"/>
<keyword evidence="4" id="KW-0067">ATP-binding</keyword>
<dbReference type="Gene3D" id="3.40.50.10240">
    <property type="entry name" value="Thiamin pyrophosphokinase, catalytic domain"/>
    <property type="match status" value="1"/>
</dbReference>
<dbReference type="OrthoDB" id="9804377at2"/>
<dbReference type="EMBL" id="FNGO01000011">
    <property type="protein sequence ID" value="SDL89067.1"/>
    <property type="molecule type" value="Genomic_DNA"/>
</dbReference>
<organism evidence="7 8">
    <name type="scientific">Halarsenatibacter silvermanii</name>
    <dbReference type="NCBI Taxonomy" id="321763"/>
    <lineage>
        <taxon>Bacteria</taxon>
        <taxon>Bacillati</taxon>
        <taxon>Bacillota</taxon>
        <taxon>Clostridia</taxon>
        <taxon>Halanaerobiales</taxon>
        <taxon>Halarsenatibacteraceae</taxon>
        <taxon>Halarsenatibacter</taxon>
    </lineage>
</organism>
<evidence type="ECO:0000256" key="3">
    <source>
        <dbReference type="ARBA" id="ARBA00022777"/>
    </source>
</evidence>
<dbReference type="EC" id="2.7.6.2" evidence="5"/>
<evidence type="ECO:0000259" key="6">
    <source>
        <dbReference type="Pfam" id="PF04263"/>
    </source>
</evidence>
<dbReference type="GO" id="GO:0004788">
    <property type="term" value="F:thiamine diphosphokinase activity"/>
    <property type="evidence" value="ECO:0007669"/>
    <property type="project" value="UniProtKB-UniRule"/>
</dbReference>
<dbReference type="PANTHER" id="PTHR41299">
    <property type="entry name" value="THIAMINE PYROPHOSPHOKINASE"/>
    <property type="match status" value="1"/>
</dbReference>
<dbReference type="GO" id="GO:0006772">
    <property type="term" value="P:thiamine metabolic process"/>
    <property type="evidence" value="ECO:0007669"/>
    <property type="project" value="UniProtKB-UniRule"/>
</dbReference>
<sequence>MEEKNKDENGSRLKKAALVLNGKPESKISLQNRLNEEDYDEIIAADGGAKILWDIEVSPDLVIGDMDSLSQEAISELKDKGSKISSFPPEKDETDAELSLQYCSRQEIESVDILSALGGRVDQQIANIFLLELAEKLDLKAVLLDGGLEIGLVGKKTVFKDCEGARLSLLPLDKIAGRIKIEGCKYNASEIELKRYRTRGLSNLITSELALVENQKGTLVYMIDKKHGKFNSD</sequence>
<dbReference type="InterPro" id="IPR036371">
    <property type="entry name" value="TPK_B1-bd_sf"/>
</dbReference>
<dbReference type="InterPro" id="IPR007371">
    <property type="entry name" value="TPK_catalytic"/>
</dbReference>
<evidence type="ECO:0000256" key="1">
    <source>
        <dbReference type="ARBA" id="ARBA00022679"/>
    </source>
</evidence>
<name>A0A1G9NSR3_9FIRM</name>
<dbReference type="InterPro" id="IPR053149">
    <property type="entry name" value="TPK"/>
</dbReference>
<keyword evidence="2" id="KW-0547">Nucleotide-binding</keyword>
<gene>
    <name evidence="7" type="ORF">SAMN04488692_1117</name>
</gene>
<dbReference type="GO" id="GO:0005524">
    <property type="term" value="F:ATP binding"/>
    <property type="evidence" value="ECO:0007669"/>
    <property type="project" value="UniProtKB-KW"/>
</dbReference>
<reference evidence="7 8" key="1">
    <citation type="submission" date="2016-10" db="EMBL/GenBank/DDBJ databases">
        <authorList>
            <person name="de Groot N.N."/>
        </authorList>
    </citation>
    <scope>NUCLEOTIDE SEQUENCE [LARGE SCALE GENOMIC DNA]</scope>
    <source>
        <strain evidence="7 8">SLAS-1</strain>
    </source>
</reference>
<evidence type="ECO:0000313" key="8">
    <source>
        <dbReference type="Proteomes" id="UP000199476"/>
    </source>
</evidence>
<protein>
    <recommendedName>
        <fullName evidence="5">Thiamine diphosphokinase</fullName>
        <ecNumber evidence="5">2.7.6.2</ecNumber>
    </recommendedName>
</protein>
<feature type="domain" description="Thiamin pyrophosphokinase catalytic" evidence="6">
    <location>
        <begin position="40"/>
        <end position="141"/>
    </location>
</feature>
<dbReference type="SUPFAM" id="SSF63862">
    <property type="entry name" value="Thiamin pyrophosphokinase, substrate-binding domain"/>
    <property type="match status" value="1"/>
</dbReference>
<evidence type="ECO:0000256" key="5">
    <source>
        <dbReference type="NCBIfam" id="TIGR01378"/>
    </source>
</evidence>
<dbReference type="GO" id="GO:0016301">
    <property type="term" value="F:kinase activity"/>
    <property type="evidence" value="ECO:0007669"/>
    <property type="project" value="UniProtKB-KW"/>
</dbReference>
<dbReference type="GO" id="GO:0030975">
    <property type="term" value="F:thiamine binding"/>
    <property type="evidence" value="ECO:0007669"/>
    <property type="project" value="InterPro"/>
</dbReference>
<dbReference type="PANTHER" id="PTHR41299:SF1">
    <property type="entry name" value="THIAMINE PYROPHOSPHOKINASE"/>
    <property type="match status" value="1"/>
</dbReference>
<dbReference type="AlphaFoldDB" id="A0A1G9NSR3"/>
<dbReference type="InterPro" id="IPR006282">
    <property type="entry name" value="Thi_PPkinase"/>
</dbReference>